<comment type="caution">
    <text evidence="2">The sequence shown here is derived from an EMBL/GenBank/DDBJ whole genome shotgun (WGS) entry which is preliminary data.</text>
</comment>
<name>A0A6A3I0F8_9STRA</name>
<dbReference type="EMBL" id="QXFT01002820">
    <property type="protein sequence ID" value="KAE9292722.1"/>
    <property type="molecule type" value="Genomic_DNA"/>
</dbReference>
<evidence type="ECO:0000313" key="7">
    <source>
        <dbReference type="Proteomes" id="UP000435112"/>
    </source>
</evidence>
<accession>A0A6A3I0F8</accession>
<evidence type="ECO:0000313" key="6">
    <source>
        <dbReference type="Proteomes" id="UP000434957"/>
    </source>
</evidence>
<sequence length="304" mass="34245">MTSATSPTNKSTTKTSVVIDHITTSDGDSDNLAEVALVTPAPAPPSRVSDAAVESRDDDQEGPPLKRQRQNKKKTSRKKRVTYSVKSDCMVMSEVVGDEGIFNLLNSSKNERWVEITQRLAASLDKDLTADGVRKHVDKLEKEYRAKRAKERVMSGREPAKSTDEKELEQLMETYLQKKDDETLVQNKRTEAKTKKLAEDRAKGVGIREAVLSTEKHSKKKTKPAKAPSAIQFLERLENRAEARREEERERQRVDRAEREERERIQAEQAAKIAADNAAAQRQLTELMAKTLQMIAAALPHQNN</sequence>
<dbReference type="Proteomes" id="UP000429607">
    <property type="component" value="Unassembled WGS sequence"/>
</dbReference>
<evidence type="ECO:0000256" key="1">
    <source>
        <dbReference type="SAM" id="MobiDB-lite"/>
    </source>
</evidence>
<feature type="region of interest" description="Disordered" evidence="1">
    <location>
        <begin position="210"/>
        <end position="229"/>
    </location>
</feature>
<evidence type="ECO:0000313" key="5">
    <source>
        <dbReference type="Proteomes" id="UP000429607"/>
    </source>
</evidence>
<evidence type="ECO:0000313" key="4">
    <source>
        <dbReference type="EMBL" id="KAE9292722.1"/>
    </source>
</evidence>
<dbReference type="EMBL" id="QXFV01003109">
    <property type="protein sequence ID" value="KAE8979897.1"/>
    <property type="molecule type" value="Genomic_DNA"/>
</dbReference>
<dbReference type="OrthoDB" id="108950at2759"/>
<feature type="compositionally biased region" description="Basic residues" evidence="1">
    <location>
        <begin position="66"/>
        <end position="81"/>
    </location>
</feature>
<proteinExistence type="predicted"/>
<dbReference type="EMBL" id="QXFU01003632">
    <property type="protein sequence ID" value="KAE8973884.1"/>
    <property type="molecule type" value="Genomic_DNA"/>
</dbReference>
<reference evidence="5 7" key="1">
    <citation type="submission" date="2018-09" db="EMBL/GenBank/DDBJ databases">
        <title>Genomic investigation of the strawberry pathogen Phytophthora fragariae indicates pathogenicity is determined by transcriptional variation in three key races.</title>
        <authorList>
            <person name="Adams T.M."/>
            <person name="Armitage A.D."/>
            <person name="Sobczyk M.K."/>
            <person name="Bates H.J."/>
            <person name="Dunwell J.M."/>
            <person name="Nellist C.F."/>
            <person name="Harrison R.J."/>
        </authorList>
    </citation>
    <scope>NUCLEOTIDE SEQUENCE [LARGE SCALE GENOMIC DNA]</scope>
    <source>
        <strain evidence="3 5">SCRP249</strain>
        <strain evidence="2 7">SCRP324</strain>
        <strain evidence="4 6">SCRP333</strain>
    </source>
</reference>
<dbReference type="Proteomes" id="UP000435112">
    <property type="component" value="Unassembled WGS sequence"/>
</dbReference>
<gene>
    <name evidence="3" type="ORF">PR001_g24422</name>
    <name evidence="2" type="ORF">PR002_g26068</name>
    <name evidence="4" type="ORF">PR003_g24687</name>
</gene>
<protein>
    <submittedName>
        <fullName evidence="2">Uncharacterized protein</fullName>
    </submittedName>
</protein>
<feature type="region of interest" description="Disordered" evidence="1">
    <location>
        <begin position="240"/>
        <end position="263"/>
    </location>
</feature>
<evidence type="ECO:0000313" key="3">
    <source>
        <dbReference type="EMBL" id="KAE8979897.1"/>
    </source>
</evidence>
<dbReference type="Proteomes" id="UP000434957">
    <property type="component" value="Unassembled WGS sequence"/>
</dbReference>
<organism evidence="2 7">
    <name type="scientific">Phytophthora rubi</name>
    <dbReference type="NCBI Taxonomy" id="129364"/>
    <lineage>
        <taxon>Eukaryota</taxon>
        <taxon>Sar</taxon>
        <taxon>Stramenopiles</taxon>
        <taxon>Oomycota</taxon>
        <taxon>Peronosporomycetes</taxon>
        <taxon>Peronosporales</taxon>
        <taxon>Peronosporaceae</taxon>
        <taxon>Phytophthora</taxon>
    </lineage>
</organism>
<feature type="region of interest" description="Disordered" evidence="1">
    <location>
        <begin position="39"/>
        <end position="81"/>
    </location>
</feature>
<dbReference type="AlphaFoldDB" id="A0A6A3I0F8"/>
<keyword evidence="6" id="KW-1185">Reference proteome</keyword>
<evidence type="ECO:0000313" key="2">
    <source>
        <dbReference type="EMBL" id="KAE8973884.1"/>
    </source>
</evidence>